<evidence type="ECO:0000313" key="5">
    <source>
        <dbReference type="Proteomes" id="UP000274097"/>
    </source>
</evidence>
<feature type="region of interest" description="Disordered" evidence="1">
    <location>
        <begin position="12"/>
        <end position="31"/>
    </location>
</feature>
<reference evidence="3 6" key="1">
    <citation type="submission" date="2018-09" db="EMBL/GenBank/DDBJ databases">
        <title>Roseomonas sp. nov., isolated from feces of Tibetan antelopes in the Qinghai-Tibet plateau, China.</title>
        <authorList>
            <person name="Tian Z."/>
        </authorList>
    </citation>
    <scope>NUCLEOTIDE SEQUENCE [LARGE SCALE GENOMIC DNA]</scope>
    <source>
        <strain evidence="4 5">Z23</strain>
        <strain evidence="3 6">Z24</strain>
    </source>
</reference>
<dbReference type="InterPro" id="IPR044992">
    <property type="entry name" value="ChyE-like"/>
</dbReference>
<organism evidence="3 6">
    <name type="scientific">Teichococcus wenyumeiae</name>
    <dbReference type="NCBI Taxonomy" id="2478470"/>
    <lineage>
        <taxon>Bacteria</taxon>
        <taxon>Pseudomonadati</taxon>
        <taxon>Pseudomonadota</taxon>
        <taxon>Alphaproteobacteria</taxon>
        <taxon>Acetobacterales</taxon>
        <taxon>Roseomonadaceae</taxon>
        <taxon>Roseomonas</taxon>
    </lineage>
</organism>
<gene>
    <name evidence="3" type="ORF">D6Z83_10615</name>
    <name evidence="4" type="ORF">EBE87_21110</name>
</gene>
<dbReference type="AlphaFoldDB" id="A0A3A9JCI9"/>
<dbReference type="EMBL" id="RFLX01000022">
    <property type="protein sequence ID" value="RMI19246.1"/>
    <property type="molecule type" value="Genomic_DNA"/>
</dbReference>
<name>A0A3A9JCI9_9PROT</name>
<dbReference type="PANTHER" id="PTHR42695:SF5">
    <property type="entry name" value="GLUTAMINE AMIDOTRANSFERASE YLR126C-RELATED"/>
    <property type="match status" value="1"/>
</dbReference>
<dbReference type="GO" id="GO:0016740">
    <property type="term" value="F:transferase activity"/>
    <property type="evidence" value="ECO:0007669"/>
    <property type="project" value="UniProtKB-KW"/>
</dbReference>
<dbReference type="PROSITE" id="PS51273">
    <property type="entry name" value="GATASE_TYPE_1"/>
    <property type="match status" value="1"/>
</dbReference>
<evidence type="ECO:0000256" key="1">
    <source>
        <dbReference type="SAM" id="MobiDB-lite"/>
    </source>
</evidence>
<keyword evidence="3" id="KW-0808">Transferase</keyword>
<dbReference type="Proteomes" id="UP000278036">
    <property type="component" value="Unassembled WGS sequence"/>
</dbReference>
<keyword evidence="5" id="KW-1185">Reference proteome</keyword>
<comment type="caution">
    <text evidence="3">The sequence shown here is derived from an EMBL/GenBank/DDBJ whole genome shotgun (WGS) entry which is preliminary data.</text>
</comment>
<evidence type="ECO:0000313" key="4">
    <source>
        <dbReference type="EMBL" id="RMI19246.1"/>
    </source>
</evidence>
<dbReference type="PANTHER" id="PTHR42695">
    <property type="entry name" value="GLUTAMINE AMIDOTRANSFERASE YLR126C-RELATED"/>
    <property type="match status" value="1"/>
</dbReference>
<dbReference type="Gene3D" id="3.40.50.880">
    <property type="match status" value="1"/>
</dbReference>
<sequence length="297" mass="32237">MSQPFRFLVAESEAPEARDARRESVGRSSGETYVHTLRQLAPGALCDQLKPAEEEAPEQQPEGLRRYDAVFLCGSPMHVYDDTPKVRRLLRFMRAVFASGTPAFGSCAGLQVAVAAAGGKVRPRRHGQEAGFARRIVPTETGRHHPLLAGRAASFDAIAIHSDEVEELPPGATLLASSSETQVQAAEIRSGNGLFWGVQYHPELALDEVGPALRRQAGSLVESALALDEVAVEAFATRVDALAREPARRDLAWQLGLDRQVTDAGLRQLELRNFIRHQAEPRRAARCRAASGVPSPA</sequence>
<dbReference type="Proteomes" id="UP000274097">
    <property type="component" value="Unassembled WGS sequence"/>
</dbReference>
<evidence type="ECO:0000313" key="3">
    <source>
        <dbReference type="EMBL" id="RKK04212.1"/>
    </source>
</evidence>
<feature type="domain" description="Glutamine amidotransferase" evidence="2">
    <location>
        <begin position="51"/>
        <end position="213"/>
    </location>
</feature>
<dbReference type="RefSeq" id="WP_120638289.1">
    <property type="nucleotide sequence ID" value="NZ_RAQU01000052.1"/>
</dbReference>
<dbReference type="CDD" id="cd01741">
    <property type="entry name" value="GATase1_1"/>
    <property type="match status" value="1"/>
</dbReference>
<dbReference type="InParanoid" id="A0A3A9JCI9"/>
<evidence type="ECO:0000313" key="6">
    <source>
        <dbReference type="Proteomes" id="UP000278036"/>
    </source>
</evidence>
<protein>
    <submittedName>
        <fullName evidence="3">Type 1 glutamine amidotransferase</fullName>
    </submittedName>
</protein>
<dbReference type="GO" id="GO:0005829">
    <property type="term" value="C:cytosol"/>
    <property type="evidence" value="ECO:0007669"/>
    <property type="project" value="TreeGrafter"/>
</dbReference>
<dbReference type="InterPro" id="IPR029062">
    <property type="entry name" value="Class_I_gatase-like"/>
</dbReference>
<dbReference type="InterPro" id="IPR017926">
    <property type="entry name" value="GATASE"/>
</dbReference>
<dbReference type="Pfam" id="PF00117">
    <property type="entry name" value="GATase"/>
    <property type="match status" value="1"/>
</dbReference>
<keyword evidence="3" id="KW-0315">Glutamine amidotransferase</keyword>
<accession>A0A3A9JCI9</accession>
<feature type="compositionally biased region" description="Basic and acidic residues" evidence="1">
    <location>
        <begin position="15"/>
        <end position="25"/>
    </location>
</feature>
<evidence type="ECO:0000259" key="2">
    <source>
        <dbReference type="Pfam" id="PF00117"/>
    </source>
</evidence>
<dbReference type="SUPFAM" id="SSF52317">
    <property type="entry name" value="Class I glutamine amidotransferase-like"/>
    <property type="match status" value="1"/>
</dbReference>
<proteinExistence type="predicted"/>
<dbReference type="OrthoDB" id="9813383at2"/>
<dbReference type="EMBL" id="RAQU01000052">
    <property type="protein sequence ID" value="RKK04212.1"/>
    <property type="molecule type" value="Genomic_DNA"/>
</dbReference>